<evidence type="ECO:0000256" key="1">
    <source>
        <dbReference type="ARBA" id="ARBA00006586"/>
    </source>
</evidence>
<keyword evidence="6" id="KW-0479">Metal-binding</keyword>
<evidence type="ECO:0000256" key="3">
    <source>
        <dbReference type="ARBA" id="ARBA00022801"/>
    </source>
</evidence>
<feature type="binding site" evidence="6">
    <location>
        <position position="181"/>
    </location>
    <ligand>
        <name>Ca(2+)</name>
        <dbReference type="ChEBI" id="CHEBI:29108"/>
    </ligand>
</feature>
<dbReference type="AlphaFoldDB" id="B0SXX8"/>
<keyword evidence="4" id="KW-0865">Zymogen</keyword>
<evidence type="ECO:0000256" key="5">
    <source>
        <dbReference type="PIRSR" id="PIRSR001227-1"/>
    </source>
</evidence>
<dbReference type="Gene3D" id="2.30.120.10">
    <property type="match status" value="1"/>
</dbReference>
<dbReference type="PANTHER" id="PTHR34218">
    <property type="entry name" value="PEPTIDASE S45 PENICILLIN AMIDASE"/>
    <property type="match status" value="1"/>
</dbReference>
<dbReference type="GO" id="GO:0017000">
    <property type="term" value="P:antibiotic biosynthetic process"/>
    <property type="evidence" value="ECO:0007669"/>
    <property type="project" value="InterPro"/>
</dbReference>
<dbReference type="SUPFAM" id="SSF56235">
    <property type="entry name" value="N-terminal nucleophile aminohydrolases (Ntn hydrolases)"/>
    <property type="match status" value="1"/>
</dbReference>
<accession>B0SXX8</accession>
<dbReference type="EC" id="3.5.1.93" evidence="7"/>
<evidence type="ECO:0000313" key="7">
    <source>
        <dbReference type="EMBL" id="ABZ70301.1"/>
    </source>
</evidence>
<dbReference type="OrthoDB" id="9760084at2"/>
<dbReference type="Gene3D" id="1.10.1400.10">
    <property type="match status" value="1"/>
</dbReference>
<dbReference type="Gene3D" id="3.60.20.10">
    <property type="entry name" value="Glutamine Phosphoribosylpyrophosphate, subunit 1, domain 1"/>
    <property type="match status" value="1"/>
</dbReference>
<dbReference type="Gene3D" id="1.10.439.10">
    <property type="entry name" value="Penicillin Amidohydrolase, domain 1"/>
    <property type="match status" value="1"/>
</dbReference>
<protein>
    <submittedName>
        <fullName evidence="7">Glutaryl-7-aminocephalosporanic-acid acylase</fullName>
        <ecNumber evidence="7">3.5.1.93</ecNumber>
    </submittedName>
</protein>
<evidence type="ECO:0000256" key="2">
    <source>
        <dbReference type="ARBA" id="ARBA00022729"/>
    </source>
</evidence>
<keyword evidence="6" id="KW-0106">Calcium</keyword>
<dbReference type="EMBL" id="CP000927">
    <property type="protein sequence ID" value="ABZ70301.1"/>
    <property type="molecule type" value="Genomic_DNA"/>
</dbReference>
<dbReference type="SMR" id="B0SXX8"/>
<dbReference type="GO" id="GO:0046872">
    <property type="term" value="F:metal ion binding"/>
    <property type="evidence" value="ECO:0007669"/>
    <property type="project" value="UniProtKB-KW"/>
</dbReference>
<dbReference type="InterPro" id="IPR043146">
    <property type="entry name" value="Penicillin_amidase_N_B-knob"/>
</dbReference>
<dbReference type="PANTHER" id="PTHR34218:SF3">
    <property type="entry name" value="ACYL-HOMOSERINE LACTONE ACYLASE PVDQ"/>
    <property type="match status" value="1"/>
</dbReference>
<dbReference type="Pfam" id="PF01804">
    <property type="entry name" value="Penicil_amidase"/>
    <property type="match status" value="1"/>
</dbReference>
<dbReference type="InterPro" id="IPR043147">
    <property type="entry name" value="Penicillin_amidase_A-knob"/>
</dbReference>
<feature type="binding site" evidence="6">
    <location>
        <position position="275"/>
    </location>
    <ligand>
        <name>Ca(2+)</name>
        <dbReference type="ChEBI" id="CHEBI:29108"/>
    </ligand>
</feature>
<gene>
    <name evidence="7" type="ordered locus">Caul_1171</name>
</gene>
<dbReference type="MEROPS" id="S45.002"/>
<dbReference type="InterPro" id="IPR014395">
    <property type="entry name" value="Pen/GL7ACA/AHL_acylase"/>
</dbReference>
<organism evidence="7">
    <name type="scientific">Caulobacter sp. (strain K31)</name>
    <dbReference type="NCBI Taxonomy" id="366602"/>
    <lineage>
        <taxon>Bacteria</taxon>
        <taxon>Pseudomonadati</taxon>
        <taxon>Pseudomonadota</taxon>
        <taxon>Alphaproteobacteria</taxon>
        <taxon>Caulobacterales</taxon>
        <taxon>Caulobacteraceae</taxon>
        <taxon>Caulobacter</taxon>
    </lineage>
</organism>
<dbReference type="InterPro" id="IPR029055">
    <property type="entry name" value="Ntn_hydrolases_N"/>
</dbReference>
<keyword evidence="2" id="KW-0732">Signal</keyword>
<dbReference type="HOGENOM" id="CLU_021155_0_0_5"/>
<feature type="binding site" evidence="6">
    <location>
        <position position="272"/>
    </location>
    <ligand>
        <name>Ca(2+)</name>
        <dbReference type="ChEBI" id="CHEBI:29108"/>
    </ligand>
</feature>
<comment type="cofactor">
    <cofactor evidence="6">
        <name>Ca(2+)</name>
        <dbReference type="ChEBI" id="CHEBI:29108"/>
    </cofactor>
    <text evidence="6">Binds 1 Ca(2+) ion per dimer.</text>
</comment>
<sequence precursor="true">MRWILRGLLAVMCLALVGVLTLIGLNLATQPPKPDTKALIAKAAAYDVRIRRDEWGMPHILGKRDADAAFGLAYAQSEDDFATVQSVTLATRGTLARSAGPKAAVTDYLVGLLDVWPTVEAGYPRLPAEVRAQLEAYADGVNYYGALHPKAVTPGLLPVSGKDILAGFVFKQPFFYGLDGELKRLNAPEEPQKAPPKGSNGLALAPSRTADHLPRLLVNSHQPYTGPVAWYEAVVESGEGWHVAGGFFPGAPFMLHGHNEHLGWANTVSKPDLFDAYRLVINPKNRNQYRLDGAWRDFTRHDVHLKIKLWGPIVIPVTKHALRSVQGPVLETKHGLYALRYAGMGEYRQPLQYWRLNKARDIDEWRAGIATHALPSLNYIYADAAGNIGFVHNGQYPNRREGVDWSKVLPGDRSDLIWQGYRPASTIPQLWNPKSGYVYNSNNSPFLASDPADNLKPADFPASEGLQTNVTNRALRIQELVGADHAVTDEAFRRYKFDITYSERSAEAAMVKAVTAIDPGGDADLKAAQAILRGWDRRTDIHNRAAALASLMIQPILVAQMNGDPVPTPLDTLKAAIVTLKTNFGRLDPEWGQVNRIRRGKVDLPIDGGSDTYRSVWGVPQKDGTLTADAGDTLIMFVRWDAAGQVHSDSIHQFGSATLDAASPHYADQTPLFATLRTKPVLFTEDELRGHVREDYRPGKR</sequence>
<dbReference type="GO" id="GO:0033968">
    <property type="term" value="F:glutaryl-7-aminocephalosporanic-acid acylase activity"/>
    <property type="evidence" value="ECO:0007669"/>
    <property type="project" value="UniProtKB-EC"/>
</dbReference>
<keyword evidence="3 7" id="KW-0378">Hydrolase</keyword>
<evidence type="ECO:0000256" key="6">
    <source>
        <dbReference type="PIRSR" id="PIRSR001227-2"/>
    </source>
</evidence>
<dbReference type="CDD" id="cd01936">
    <property type="entry name" value="Ntn_CA"/>
    <property type="match status" value="1"/>
</dbReference>
<proteinExistence type="inferred from homology"/>
<dbReference type="InterPro" id="IPR023343">
    <property type="entry name" value="Penicillin_amidase_dom1"/>
</dbReference>
<name>B0SXX8_CAUSK</name>
<dbReference type="PIRSF" id="PIRSF001227">
    <property type="entry name" value="Pen_acylase"/>
    <property type="match status" value="1"/>
</dbReference>
<comment type="similarity">
    <text evidence="1">Belongs to the peptidase S45 family.</text>
</comment>
<dbReference type="KEGG" id="cak:Caul_1171"/>
<reference evidence="7" key="1">
    <citation type="submission" date="2008-01" db="EMBL/GenBank/DDBJ databases">
        <title>Complete sequence of chromosome of Caulobacter sp. K31.</title>
        <authorList>
            <consortium name="US DOE Joint Genome Institute"/>
            <person name="Copeland A."/>
            <person name="Lucas S."/>
            <person name="Lapidus A."/>
            <person name="Barry K."/>
            <person name="Glavina del Rio T."/>
            <person name="Dalin E."/>
            <person name="Tice H."/>
            <person name="Pitluck S."/>
            <person name="Bruce D."/>
            <person name="Goodwin L."/>
            <person name="Thompson L.S."/>
            <person name="Brettin T."/>
            <person name="Detter J.C."/>
            <person name="Han C."/>
            <person name="Schmutz J."/>
            <person name="Larimer F."/>
            <person name="Land M."/>
            <person name="Hauser L."/>
            <person name="Kyrpides N."/>
            <person name="Kim E."/>
            <person name="Stephens C."/>
            <person name="Richardson P."/>
        </authorList>
    </citation>
    <scope>NUCLEOTIDE SEQUENCE [LARGE SCALE GENOMIC DNA]</scope>
    <source>
        <strain evidence="7">K31</strain>
    </source>
</reference>
<dbReference type="InterPro" id="IPR002692">
    <property type="entry name" value="S45"/>
</dbReference>
<evidence type="ECO:0000256" key="4">
    <source>
        <dbReference type="ARBA" id="ARBA00023145"/>
    </source>
</evidence>
<dbReference type="eggNOG" id="COG2366">
    <property type="taxonomic scope" value="Bacteria"/>
</dbReference>
<feature type="active site" description="Nucleophile" evidence="5">
    <location>
        <position position="199"/>
    </location>
</feature>
<dbReference type="STRING" id="366602.Caul_1171"/>